<evidence type="ECO:0000313" key="2">
    <source>
        <dbReference type="Proteomes" id="UP000092498"/>
    </source>
</evidence>
<evidence type="ECO:0008006" key="3">
    <source>
        <dbReference type="Google" id="ProtNLM"/>
    </source>
</evidence>
<evidence type="ECO:0000313" key="1">
    <source>
        <dbReference type="EMBL" id="ANP45699.1"/>
    </source>
</evidence>
<dbReference type="OrthoDB" id="7549698at2"/>
<accession>A0A1B1AGL1</accession>
<name>A0A1B1AGL1_9PROT</name>
<dbReference type="KEGG" id="cbot:ATE48_07095"/>
<dbReference type="AlphaFoldDB" id="A0A1B1AGL1"/>
<gene>
    <name evidence="1" type="ORF">ATE48_07095</name>
</gene>
<organism evidence="1 2">
    <name type="scientific">Candidatus Viadribacter manganicus</name>
    <dbReference type="NCBI Taxonomy" id="1759059"/>
    <lineage>
        <taxon>Bacteria</taxon>
        <taxon>Pseudomonadati</taxon>
        <taxon>Pseudomonadota</taxon>
        <taxon>Alphaproteobacteria</taxon>
        <taxon>Hyphomonadales</taxon>
        <taxon>Hyphomonadaceae</taxon>
        <taxon>Candidatus Viadribacter</taxon>
    </lineage>
</organism>
<reference evidence="1 2" key="1">
    <citation type="submission" date="2015-11" db="EMBL/GenBank/DDBJ databases">
        <title>Whole-Genome Sequence of Candidatus Oderbacter manganicum from the National Park Lower Oder Valley, Germany.</title>
        <authorList>
            <person name="Braun B."/>
            <person name="Liere K."/>
            <person name="Szewzyk U."/>
        </authorList>
    </citation>
    <scope>NUCLEOTIDE SEQUENCE [LARGE SCALE GENOMIC DNA]</scope>
    <source>
        <strain evidence="1 2">OTSz_A_272</strain>
    </source>
</reference>
<dbReference type="RefSeq" id="WP_066769444.1">
    <property type="nucleotide sequence ID" value="NZ_CP013244.1"/>
</dbReference>
<dbReference type="InterPro" id="IPR036390">
    <property type="entry name" value="WH_DNA-bd_sf"/>
</dbReference>
<keyword evidence="2" id="KW-1185">Reference proteome</keyword>
<dbReference type="InterPro" id="IPR036388">
    <property type="entry name" value="WH-like_DNA-bd_sf"/>
</dbReference>
<dbReference type="InParanoid" id="A0A1B1AGL1"/>
<protein>
    <recommendedName>
        <fullName evidence="3">HTH marR-type domain-containing protein</fullName>
    </recommendedName>
</protein>
<sequence length="161" mass="18338">MSEDQLPDHVRPRAYAANELLLDMLWTLRSRVPDIDLEAVLIFLIVNEATMRPLMAGAQQRPHLLNDPRPPNEVRGRISRHAIADKSSLARETVRRKVNELLRRGLLIELRDGEVQSAFKFDDPNFQQIGDECFDAVGRYYERLGDFGQSQSAEPSGVRQG</sequence>
<dbReference type="Gene3D" id="1.10.10.10">
    <property type="entry name" value="Winged helix-like DNA-binding domain superfamily/Winged helix DNA-binding domain"/>
    <property type="match status" value="1"/>
</dbReference>
<dbReference type="Proteomes" id="UP000092498">
    <property type="component" value="Chromosome"/>
</dbReference>
<dbReference type="SUPFAM" id="SSF46785">
    <property type="entry name" value="Winged helix' DNA-binding domain"/>
    <property type="match status" value="1"/>
</dbReference>
<dbReference type="EMBL" id="CP013244">
    <property type="protein sequence ID" value="ANP45699.1"/>
    <property type="molecule type" value="Genomic_DNA"/>
</dbReference>
<proteinExistence type="predicted"/>